<dbReference type="Proteomes" id="UP000316612">
    <property type="component" value="Unassembled WGS sequence"/>
</dbReference>
<evidence type="ECO:0000313" key="1">
    <source>
        <dbReference type="EMBL" id="GED04494.1"/>
    </source>
</evidence>
<name>A0A4Y4DKZ3_GLUUR</name>
<dbReference type="AlphaFoldDB" id="A0A4Y4DKZ3"/>
<dbReference type="EMBL" id="BJNY01000001">
    <property type="protein sequence ID" value="GED04494.1"/>
    <property type="molecule type" value="Genomic_DNA"/>
</dbReference>
<accession>A0A4Y4DKZ3</accession>
<comment type="caution">
    <text evidence="1">The sequence shown here is derived from an EMBL/GenBank/DDBJ whole genome shotgun (WGS) entry which is preliminary data.</text>
</comment>
<reference evidence="1 2" key="1">
    <citation type="submission" date="2019-06" db="EMBL/GenBank/DDBJ databases">
        <title>Whole genome shotgun sequence of Glutamicibacter uratoxydans NBRC 15515.</title>
        <authorList>
            <person name="Hosoyama A."/>
            <person name="Uohara A."/>
            <person name="Ohji S."/>
            <person name="Ichikawa N."/>
        </authorList>
    </citation>
    <scope>NUCLEOTIDE SEQUENCE [LARGE SCALE GENOMIC DNA]</scope>
    <source>
        <strain evidence="1 2">NBRC 15515</strain>
    </source>
</reference>
<protein>
    <submittedName>
        <fullName evidence="1">Uncharacterized protein</fullName>
    </submittedName>
</protein>
<sequence length="98" mass="10722">MSGALFPPPSHFIPVQSKPLHRGAQHIYKFPNGFGASVICTMYSRGGPNGLWELGVLDELGDLTYSTPITDDVIGYLEDEEVCELLTRINALSREVTA</sequence>
<proteinExistence type="predicted"/>
<gene>
    <name evidence="1" type="ORF">AUR04nite_00260</name>
</gene>
<dbReference type="RefSeq" id="WP_141360716.1">
    <property type="nucleotide sequence ID" value="NZ_BAAAJL010000007.1"/>
</dbReference>
<keyword evidence="2" id="KW-1185">Reference proteome</keyword>
<organism evidence="1 2">
    <name type="scientific">Glutamicibacter uratoxydans</name>
    <name type="common">Arthrobacter uratoxydans</name>
    <dbReference type="NCBI Taxonomy" id="43667"/>
    <lineage>
        <taxon>Bacteria</taxon>
        <taxon>Bacillati</taxon>
        <taxon>Actinomycetota</taxon>
        <taxon>Actinomycetes</taxon>
        <taxon>Micrococcales</taxon>
        <taxon>Micrococcaceae</taxon>
        <taxon>Glutamicibacter</taxon>
    </lineage>
</organism>
<evidence type="ECO:0000313" key="2">
    <source>
        <dbReference type="Proteomes" id="UP000316612"/>
    </source>
</evidence>
<dbReference type="OrthoDB" id="2362736at2"/>